<dbReference type="InterPro" id="IPR051465">
    <property type="entry name" value="Cell_Envelope_Struct_Comp"/>
</dbReference>
<dbReference type="InterPro" id="IPR011493">
    <property type="entry name" value="GLUG"/>
</dbReference>
<dbReference type="OrthoDB" id="1808441at2"/>
<reference evidence="5 6" key="1">
    <citation type="submission" date="2020-01" db="EMBL/GenBank/DDBJ databases">
        <title>Whole-genome sequence of Heliobacterium undosum DSM 13378.</title>
        <authorList>
            <person name="Kyndt J.A."/>
            <person name="Meyer T.E."/>
        </authorList>
    </citation>
    <scope>NUCLEOTIDE SEQUENCE [LARGE SCALE GENOMIC DNA]</scope>
    <source>
        <strain evidence="5 6">DSM 13378</strain>
    </source>
</reference>
<feature type="domain" description="SLH" evidence="4">
    <location>
        <begin position="107"/>
        <end position="170"/>
    </location>
</feature>
<dbReference type="Pfam" id="PF07581">
    <property type="entry name" value="Glug"/>
    <property type="match status" value="1"/>
</dbReference>
<dbReference type="Proteomes" id="UP000463470">
    <property type="component" value="Unassembled WGS sequence"/>
</dbReference>
<sequence length="970" mass="101921">MKHFFGRSPKYRQWVSVLIATLILAVMTSPFAALAADAKSSPATQIPPLFTDVSGHDPDYVFINYSLKRGMLNGLPDGSFHPDEGLTRAQAAFLLAKQMNLRMEGIGKSPFPDVPADHWAEPAIAASSRAGMLKGFEDGTYRPDDPLTRIQSVVLLLRLEKTSLPAVNRSFTDIPADYWARNQAAVAVEAGMVSLPNGSSDFSPDSTFTRRELARALAMLYTLAPSLRQAELPMKLVVKEGKTTLTSGSASTQVKTESPVKAGDSIAVETGSAELLFDDGTGFLIKKGTRMTVKEARGRAYIKNRGIPGISVDWLRIEMPEGHTVGVLATNRILSKTGASPAAMIRPDLRLAAASDDVLGEALLRLRLAEDGQGAGDEEWWKVASEEKTRIQMDMAWGVAAVQGTRFAARGAGDGGSFSVMDGRGSISAAGQSFAVPPGLETTVAAPGQPPAPPAPLSPAAIESFVAAQSFLTQQAALTVQNQPAPVALPPALQASLTPTVAPTPVPPAVPPAIQTLYQSINQVEATAATSLSNNTVTPSSPAAPSAPTASTSTTPSTSRGSGGGGSNGGTPVEVITYDVSVTSSQNQVTIQGTLKRNNNVLPNTDVTLRVTGSNGTNVLFDQTITDASGHYSFQENLEPGLYTIYVGGVGSPQSVQHRVFQNMTGSGTEMDPFVIYTLEGLNRVRDNLSAYYQLGADIDAAATSTWNAGSGWLPIGTAEQPFTGKFKGNGHKINNLFINRELTDNVGLFGYTSDASIERLGLTNAFVKGNDSVGVLAGSLLQDSTLNRCYVSGFVYGNEMVGGLIGQAYQNVNGSVCAIQDSYVTATVFGAWKVGGLIGKNQQYDVKNCYASGSVSGQEFLGGLIGYNDSATVSSSFALNAAFVNNGTESAPSFGRIAGSSSGTFVDNYALESIAPPTLTMGSMTWSPNSTGKDGANLSIASASQSSSYIGWDFANIWAIGTPYPVLRN</sequence>
<evidence type="ECO:0000256" key="3">
    <source>
        <dbReference type="SAM" id="SignalP"/>
    </source>
</evidence>
<name>A0A845L7I7_9FIRM</name>
<dbReference type="EMBL" id="WXEY01000029">
    <property type="protein sequence ID" value="MZP31249.1"/>
    <property type="molecule type" value="Genomic_DNA"/>
</dbReference>
<gene>
    <name evidence="5" type="ORF">GTO91_16200</name>
</gene>
<dbReference type="AlphaFoldDB" id="A0A845L7I7"/>
<feature type="chain" id="PRO_5032650631" description="SLH domain-containing protein" evidence="3">
    <location>
        <begin position="36"/>
        <end position="970"/>
    </location>
</feature>
<feature type="signal peptide" evidence="3">
    <location>
        <begin position="1"/>
        <end position="35"/>
    </location>
</feature>
<keyword evidence="3" id="KW-0732">Signal</keyword>
<dbReference type="InterPro" id="IPR008969">
    <property type="entry name" value="CarboxyPept-like_regulatory"/>
</dbReference>
<dbReference type="PANTHER" id="PTHR43308">
    <property type="entry name" value="OUTER MEMBRANE PROTEIN ALPHA-RELATED"/>
    <property type="match status" value="1"/>
</dbReference>
<feature type="domain" description="SLH" evidence="4">
    <location>
        <begin position="46"/>
        <end position="105"/>
    </location>
</feature>
<accession>A0A845L7I7</accession>
<evidence type="ECO:0000259" key="4">
    <source>
        <dbReference type="PROSITE" id="PS51272"/>
    </source>
</evidence>
<evidence type="ECO:0000256" key="1">
    <source>
        <dbReference type="ARBA" id="ARBA00022737"/>
    </source>
</evidence>
<evidence type="ECO:0000313" key="5">
    <source>
        <dbReference type="EMBL" id="MZP31249.1"/>
    </source>
</evidence>
<dbReference type="Gene3D" id="2.160.20.110">
    <property type="match status" value="1"/>
</dbReference>
<dbReference type="InterPro" id="IPR013783">
    <property type="entry name" value="Ig-like_fold"/>
</dbReference>
<keyword evidence="6" id="KW-1185">Reference proteome</keyword>
<dbReference type="RefSeq" id="WP_161259770.1">
    <property type="nucleotide sequence ID" value="NZ_WXEY01000029.1"/>
</dbReference>
<feature type="region of interest" description="Disordered" evidence="2">
    <location>
        <begin position="532"/>
        <end position="573"/>
    </location>
</feature>
<comment type="caution">
    <text evidence="5">The sequence shown here is derived from an EMBL/GenBank/DDBJ whole genome shotgun (WGS) entry which is preliminary data.</text>
</comment>
<feature type="domain" description="SLH" evidence="4">
    <location>
        <begin position="171"/>
        <end position="231"/>
    </location>
</feature>
<keyword evidence="1" id="KW-0677">Repeat</keyword>
<proteinExistence type="predicted"/>
<dbReference type="Gene3D" id="2.60.40.10">
    <property type="entry name" value="Immunoglobulins"/>
    <property type="match status" value="1"/>
</dbReference>
<evidence type="ECO:0000313" key="6">
    <source>
        <dbReference type="Proteomes" id="UP000463470"/>
    </source>
</evidence>
<dbReference type="PROSITE" id="PS51272">
    <property type="entry name" value="SLH"/>
    <property type="match status" value="3"/>
</dbReference>
<dbReference type="SUPFAM" id="SSF49464">
    <property type="entry name" value="Carboxypeptidase regulatory domain-like"/>
    <property type="match status" value="1"/>
</dbReference>
<evidence type="ECO:0000256" key="2">
    <source>
        <dbReference type="SAM" id="MobiDB-lite"/>
    </source>
</evidence>
<feature type="compositionally biased region" description="Low complexity" evidence="2">
    <location>
        <begin position="538"/>
        <end position="560"/>
    </location>
</feature>
<dbReference type="Pfam" id="PF00395">
    <property type="entry name" value="SLH"/>
    <property type="match status" value="2"/>
</dbReference>
<organism evidence="5 6">
    <name type="scientific">Heliomicrobium undosum</name>
    <dbReference type="NCBI Taxonomy" id="121734"/>
    <lineage>
        <taxon>Bacteria</taxon>
        <taxon>Bacillati</taxon>
        <taxon>Bacillota</taxon>
        <taxon>Clostridia</taxon>
        <taxon>Eubacteriales</taxon>
        <taxon>Heliobacteriaceae</taxon>
        <taxon>Heliomicrobium</taxon>
    </lineage>
</organism>
<protein>
    <recommendedName>
        <fullName evidence="4">SLH domain-containing protein</fullName>
    </recommendedName>
</protein>
<dbReference type="InterPro" id="IPR001119">
    <property type="entry name" value="SLH_dom"/>
</dbReference>